<keyword evidence="4" id="KW-1185">Reference proteome</keyword>
<dbReference type="InterPro" id="IPR017703">
    <property type="entry name" value="YgfZ/GCV_T_CS"/>
</dbReference>
<gene>
    <name evidence="3" type="ORF">JJQ90_04840</name>
</gene>
<reference evidence="3 4" key="1">
    <citation type="submission" date="2021-01" db="EMBL/GenBank/DDBJ databases">
        <title>Roseomonas sp. nov, a bacterium isolated from an oil production mixture in Yumen Oilfield.</title>
        <authorList>
            <person name="Wu D."/>
        </authorList>
    </citation>
    <scope>NUCLEOTIDE SEQUENCE [LARGE SCALE GENOMIC DNA]</scope>
    <source>
        <strain evidence="3 4">ROY-5-3</strain>
    </source>
</reference>
<dbReference type="PANTHER" id="PTHR22602:SF0">
    <property type="entry name" value="TRANSFERASE CAF17, MITOCHONDRIAL-RELATED"/>
    <property type="match status" value="1"/>
</dbReference>
<dbReference type="InterPro" id="IPR057460">
    <property type="entry name" value="CAF17_C"/>
</dbReference>
<accession>A0ABS6H2W9</accession>
<name>A0ABS6H2W9_9PROT</name>
<evidence type="ECO:0000313" key="4">
    <source>
        <dbReference type="Proteomes" id="UP000689967"/>
    </source>
</evidence>
<sequence length="277" mass="29427">MPITHLSGRGVVELTGPDRLGFLQGLVSNDVAAATPERAVWAALLTPQGKWLADFFILAEAERLLLDVEANQAEMLVQRLSRFRLRAKVTLRDASAELAVLAAWGGTPPPPGMIAAPDPRLPEAGWRLLADRAAPLPVADATEADWDLHRLRLGLPDGSRDLEAEKTVLLEAGFDELGGVSWSKGCYMGQELTARTKYRGLLKRRIVPVTVAGGLPPAGTPVLRDGVEVGAMRSARDGHGLALLRLDALVPGVTLTADGAVLTPAVPGWMKLPAAAE</sequence>
<dbReference type="InterPro" id="IPR045179">
    <property type="entry name" value="YgfZ/GcvT"/>
</dbReference>
<dbReference type="PANTHER" id="PTHR22602">
    <property type="entry name" value="TRANSFERASE CAF17, MITOCHONDRIAL-RELATED"/>
    <property type="match status" value="1"/>
</dbReference>
<dbReference type="EMBL" id="JAERQM010000001">
    <property type="protein sequence ID" value="MBU8543018.1"/>
    <property type="molecule type" value="Genomic_DNA"/>
</dbReference>
<dbReference type="PIRSF" id="PIRSF006487">
    <property type="entry name" value="GcvT"/>
    <property type="match status" value="1"/>
</dbReference>
<dbReference type="NCBIfam" id="TIGR03317">
    <property type="entry name" value="ygfZ_signature"/>
    <property type="match status" value="1"/>
</dbReference>
<comment type="caution">
    <text evidence="3">The sequence shown here is derived from an EMBL/GenBank/DDBJ whole genome shotgun (WGS) entry which is preliminary data.</text>
</comment>
<keyword evidence="1" id="KW-0809">Transit peptide</keyword>
<feature type="domain" description="CAF17 C-terminal" evidence="2">
    <location>
        <begin position="203"/>
        <end position="271"/>
    </location>
</feature>
<evidence type="ECO:0000256" key="1">
    <source>
        <dbReference type="ARBA" id="ARBA00022946"/>
    </source>
</evidence>
<evidence type="ECO:0000313" key="3">
    <source>
        <dbReference type="EMBL" id="MBU8543018.1"/>
    </source>
</evidence>
<protein>
    <submittedName>
        <fullName evidence="3">Folate-binding protein YgfZ</fullName>
    </submittedName>
</protein>
<organism evidence="3 4">
    <name type="scientific">Falsiroseomonas oleicola</name>
    <dbReference type="NCBI Taxonomy" id="2801474"/>
    <lineage>
        <taxon>Bacteria</taxon>
        <taxon>Pseudomonadati</taxon>
        <taxon>Pseudomonadota</taxon>
        <taxon>Alphaproteobacteria</taxon>
        <taxon>Acetobacterales</taxon>
        <taxon>Roseomonadaceae</taxon>
        <taxon>Falsiroseomonas</taxon>
    </lineage>
</organism>
<dbReference type="Proteomes" id="UP000689967">
    <property type="component" value="Unassembled WGS sequence"/>
</dbReference>
<evidence type="ECO:0000259" key="2">
    <source>
        <dbReference type="Pfam" id="PF25455"/>
    </source>
</evidence>
<proteinExistence type="predicted"/>
<dbReference type="Pfam" id="PF25455">
    <property type="entry name" value="Beta-barrel_CAF17_C"/>
    <property type="match status" value="1"/>
</dbReference>
<dbReference type="RefSeq" id="WP_216873312.1">
    <property type="nucleotide sequence ID" value="NZ_JAERQM010000001.1"/>
</dbReference>